<evidence type="ECO:0000313" key="2">
    <source>
        <dbReference type="Proteomes" id="UP001457282"/>
    </source>
</evidence>
<organism evidence="1 2">
    <name type="scientific">Rubus argutus</name>
    <name type="common">Southern blackberry</name>
    <dbReference type="NCBI Taxonomy" id="59490"/>
    <lineage>
        <taxon>Eukaryota</taxon>
        <taxon>Viridiplantae</taxon>
        <taxon>Streptophyta</taxon>
        <taxon>Embryophyta</taxon>
        <taxon>Tracheophyta</taxon>
        <taxon>Spermatophyta</taxon>
        <taxon>Magnoliopsida</taxon>
        <taxon>eudicotyledons</taxon>
        <taxon>Gunneridae</taxon>
        <taxon>Pentapetalae</taxon>
        <taxon>rosids</taxon>
        <taxon>fabids</taxon>
        <taxon>Rosales</taxon>
        <taxon>Rosaceae</taxon>
        <taxon>Rosoideae</taxon>
        <taxon>Rosoideae incertae sedis</taxon>
        <taxon>Rubus</taxon>
    </lineage>
</organism>
<dbReference type="Proteomes" id="UP001457282">
    <property type="component" value="Unassembled WGS sequence"/>
</dbReference>
<dbReference type="AlphaFoldDB" id="A0AAW1XQA1"/>
<dbReference type="SUPFAM" id="SSF55129">
    <property type="entry name" value="Ribosomal protein L30p/L7e"/>
    <property type="match status" value="1"/>
</dbReference>
<dbReference type="EMBL" id="JBEDUW010000003">
    <property type="protein sequence ID" value="KAK9938888.1"/>
    <property type="molecule type" value="Genomic_DNA"/>
</dbReference>
<dbReference type="GO" id="GO:0022625">
    <property type="term" value="C:cytosolic large ribosomal subunit"/>
    <property type="evidence" value="ECO:0007669"/>
    <property type="project" value="TreeGrafter"/>
</dbReference>
<reference evidence="1 2" key="1">
    <citation type="journal article" date="2023" name="G3 (Bethesda)">
        <title>A chromosome-length genome assembly and annotation of blackberry (Rubus argutus, cv. 'Hillquist').</title>
        <authorList>
            <person name="Bruna T."/>
            <person name="Aryal R."/>
            <person name="Dudchenko O."/>
            <person name="Sargent D.J."/>
            <person name="Mead D."/>
            <person name="Buti M."/>
            <person name="Cavallini A."/>
            <person name="Hytonen T."/>
            <person name="Andres J."/>
            <person name="Pham M."/>
            <person name="Weisz D."/>
            <person name="Mascagni F."/>
            <person name="Usai G."/>
            <person name="Natali L."/>
            <person name="Bassil N."/>
            <person name="Fernandez G.E."/>
            <person name="Lomsadze A."/>
            <person name="Armour M."/>
            <person name="Olukolu B."/>
            <person name="Poorten T."/>
            <person name="Britton C."/>
            <person name="Davik J."/>
            <person name="Ashrafi H."/>
            <person name="Aiden E.L."/>
            <person name="Borodovsky M."/>
            <person name="Worthington M."/>
        </authorList>
    </citation>
    <scope>NUCLEOTIDE SEQUENCE [LARGE SCALE GENOMIC DNA]</scope>
    <source>
        <strain evidence="1">PI 553951</strain>
    </source>
</reference>
<name>A0AAW1XQA1_RUBAR</name>
<dbReference type="Gene3D" id="3.30.1390.20">
    <property type="entry name" value="Ribosomal protein L30, ferredoxin-like fold domain"/>
    <property type="match status" value="1"/>
</dbReference>
<gene>
    <name evidence="1" type="ORF">M0R45_015602</name>
</gene>
<keyword evidence="2" id="KW-1185">Reference proteome</keyword>
<accession>A0AAW1XQA1</accession>
<dbReference type="GO" id="GO:0000463">
    <property type="term" value="P:maturation of LSU-rRNA from tricistronic rRNA transcript (SSU-rRNA, 5.8S rRNA, LSU-rRNA)"/>
    <property type="evidence" value="ECO:0007669"/>
    <property type="project" value="TreeGrafter"/>
</dbReference>
<dbReference type="PANTHER" id="PTHR11524:SF36">
    <property type="entry name" value="LARGE RIBOSOMAL SUBUNIT PROTEIN UL30Z"/>
    <property type="match status" value="1"/>
</dbReference>
<dbReference type="GO" id="GO:0003723">
    <property type="term" value="F:RNA binding"/>
    <property type="evidence" value="ECO:0007669"/>
    <property type="project" value="TreeGrafter"/>
</dbReference>
<dbReference type="PANTHER" id="PTHR11524">
    <property type="entry name" value="60S RIBOSOMAL PROTEIN L7"/>
    <property type="match status" value="1"/>
</dbReference>
<dbReference type="InterPro" id="IPR036919">
    <property type="entry name" value="Ribo_uL30_ferredoxin-like_sf"/>
</dbReference>
<dbReference type="GO" id="GO:0003735">
    <property type="term" value="F:structural constituent of ribosome"/>
    <property type="evidence" value="ECO:0007669"/>
    <property type="project" value="TreeGrafter"/>
</dbReference>
<evidence type="ECO:0000313" key="1">
    <source>
        <dbReference type="EMBL" id="KAK9938888.1"/>
    </source>
</evidence>
<sequence>MLEKLKRVEPYVTYGYPSLKNEGVSFLWPFALNKPEVGLKGVKALYKQGGDTGNREDKINELMSKMN</sequence>
<comment type="caution">
    <text evidence="1">The sequence shown here is derived from an EMBL/GenBank/DDBJ whole genome shotgun (WGS) entry which is preliminary data.</text>
</comment>
<protein>
    <submittedName>
        <fullName evidence="1">Uncharacterized protein</fullName>
    </submittedName>
</protein>
<dbReference type="InterPro" id="IPR039699">
    <property type="entry name" value="Ribosomal_uL30"/>
</dbReference>
<proteinExistence type="predicted"/>